<feature type="transmembrane region" description="Helical" evidence="5">
    <location>
        <begin position="119"/>
        <end position="140"/>
    </location>
</feature>
<feature type="transmembrane region" description="Helical" evidence="5">
    <location>
        <begin position="187"/>
        <end position="206"/>
    </location>
</feature>
<feature type="transmembrane region" description="Helical" evidence="5">
    <location>
        <begin position="235"/>
        <end position="251"/>
    </location>
</feature>
<feature type="transmembrane region" description="Helical" evidence="5">
    <location>
        <begin position="439"/>
        <end position="456"/>
    </location>
</feature>
<dbReference type="Pfam" id="PF04932">
    <property type="entry name" value="Wzy_C"/>
    <property type="match status" value="1"/>
</dbReference>
<dbReference type="OrthoDB" id="187150at2"/>
<keyword evidence="4 5" id="KW-0472">Membrane</keyword>
<evidence type="ECO:0000256" key="4">
    <source>
        <dbReference type="ARBA" id="ARBA00023136"/>
    </source>
</evidence>
<dbReference type="AlphaFoldDB" id="B9X9S8"/>
<feature type="domain" description="O-antigen ligase-related" evidence="6">
    <location>
        <begin position="216"/>
        <end position="388"/>
    </location>
</feature>
<sequence>MDTKTLFGITVVPLAVLGGIILGTASRRIRDLFFFLYLLLAINIEHLDVNFVSREWYRGTSRGFEFSCLDPLIIGVFFGCLFRPQPGQRRWFWPASLGLALLFFLYAGFSVAISDPQLWGLFELSKMLRGTIVFLAAALYIRSERELRVLVTALACAVSWQGLLVLYQRYHLGIHRVTGVIGDPNSLSMYLCMAAPVFVAAITSNFPRIIKCLSILAILLGGVAMVMTISRTGVITMLFVLAATAVACVKMEITPKKIMVGLLSILIAGGVVGKAWNTLEDRFKDFTASDIDTNSKAQGRAYYFKIATAIAEDRWLGVGLNNWSYHVSNEYGPALGWHFVPYIGTENYPSDKVPAGRNNLDAAQAAPAHNLGALTVGELGIPGLFLFALLWLRWFQMGASFLWRRIPDPVHRLGVGLFFSCCGVFLQSLTEWVYRQLPIYFSFHILLGALASLYFIKHQRQEVDWEEDFEAGEEEVEEEESIILEHANISA</sequence>
<dbReference type="EMBL" id="ABOX02000001">
    <property type="protein sequence ID" value="EEF63229.1"/>
    <property type="molecule type" value="Genomic_DNA"/>
</dbReference>
<keyword evidence="2 5" id="KW-0812">Transmembrane</keyword>
<reference evidence="7 8" key="1">
    <citation type="journal article" date="2011" name="J. Bacteriol.">
        <title>Genome sequence of 'Pedosphaera parvula' Ellin514, an aerobic Verrucomicrobial isolate from pasture soil.</title>
        <authorList>
            <person name="Kant R."/>
            <person name="van Passel M.W."/>
            <person name="Sangwan P."/>
            <person name="Palva A."/>
            <person name="Lucas S."/>
            <person name="Copeland A."/>
            <person name="Lapidus A."/>
            <person name="Glavina Del Rio T."/>
            <person name="Dalin E."/>
            <person name="Tice H."/>
            <person name="Bruce D."/>
            <person name="Goodwin L."/>
            <person name="Pitluck S."/>
            <person name="Chertkov O."/>
            <person name="Larimer F.W."/>
            <person name="Land M.L."/>
            <person name="Hauser L."/>
            <person name="Brettin T.S."/>
            <person name="Detter J.C."/>
            <person name="Han S."/>
            <person name="de Vos W.M."/>
            <person name="Janssen P.H."/>
            <person name="Smidt H."/>
        </authorList>
    </citation>
    <scope>NUCLEOTIDE SEQUENCE [LARGE SCALE GENOMIC DNA]</scope>
    <source>
        <strain evidence="7 8">Ellin514</strain>
    </source>
</reference>
<dbReference type="STRING" id="320771.Cflav_PD5864"/>
<comment type="caution">
    <text evidence="7">The sequence shown here is derived from an EMBL/GenBank/DDBJ whole genome shotgun (WGS) entry which is preliminary data.</text>
</comment>
<feature type="transmembrane region" description="Helical" evidence="5">
    <location>
        <begin position="413"/>
        <end position="433"/>
    </location>
</feature>
<feature type="transmembrane region" description="Helical" evidence="5">
    <location>
        <begin position="147"/>
        <end position="167"/>
    </location>
</feature>
<feature type="transmembrane region" description="Helical" evidence="5">
    <location>
        <begin position="64"/>
        <end position="82"/>
    </location>
</feature>
<feature type="transmembrane region" description="Helical" evidence="5">
    <location>
        <begin position="371"/>
        <end position="392"/>
    </location>
</feature>
<dbReference type="InterPro" id="IPR051533">
    <property type="entry name" value="WaaL-like"/>
</dbReference>
<evidence type="ECO:0000256" key="3">
    <source>
        <dbReference type="ARBA" id="ARBA00022989"/>
    </source>
</evidence>
<proteinExistence type="predicted"/>
<evidence type="ECO:0000256" key="2">
    <source>
        <dbReference type="ARBA" id="ARBA00022692"/>
    </source>
</evidence>
<dbReference type="Proteomes" id="UP000003688">
    <property type="component" value="Unassembled WGS sequence"/>
</dbReference>
<dbReference type="GO" id="GO:0016020">
    <property type="term" value="C:membrane"/>
    <property type="evidence" value="ECO:0007669"/>
    <property type="project" value="UniProtKB-SubCell"/>
</dbReference>
<evidence type="ECO:0000259" key="6">
    <source>
        <dbReference type="Pfam" id="PF04932"/>
    </source>
</evidence>
<dbReference type="PANTHER" id="PTHR37422:SF23">
    <property type="entry name" value="TEICHURONIC ACID BIOSYNTHESIS PROTEIN TUAE"/>
    <property type="match status" value="1"/>
</dbReference>
<dbReference type="PANTHER" id="PTHR37422">
    <property type="entry name" value="TEICHURONIC ACID BIOSYNTHESIS PROTEIN TUAE"/>
    <property type="match status" value="1"/>
</dbReference>
<name>B9X9S8_PEDPL</name>
<feature type="transmembrane region" description="Helical" evidence="5">
    <location>
        <begin position="213"/>
        <end position="229"/>
    </location>
</feature>
<feature type="transmembrane region" description="Helical" evidence="5">
    <location>
        <begin position="6"/>
        <end position="25"/>
    </location>
</feature>
<dbReference type="RefSeq" id="WP_007412536.1">
    <property type="nucleotide sequence ID" value="NZ_ABOX02000001.1"/>
</dbReference>
<feature type="transmembrane region" description="Helical" evidence="5">
    <location>
        <begin position="32"/>
        <end position="52"/>
    </location>
</feature>
<evidence type="ECO:0000313" key="7">
    <source>
        <dbReference type="EMBL" id="EEF63229.1"/>
    </source>
</evidence>
<dbReference type="InterPro" id="IPR007016">
    <property type="entry name" value="O-antigen_ligase-rel_domated"/>
</dbReference>
<feature type="transmembrane region" description="Helical" evidence="5">
    <location>
        <begin position="91"/>
        <end position="113"/>
    </location>
</feature>
<evidence type="ECO:0000256" key="1">
    <source>
        <dbReference type="ARBA" id="ARBA00004141"/>
    </source>
</evidence>
<accession>B9X9S8</accession>
<keyword evidence="3 5" id="KW-1133">Transmembrane helix</keyword>
<gene>
    <name evidence="7" type="ORF">Cflav_PD5864</name>
</gene>
<keyword evidence="8" id="KW-1185">Reference proteome</keyword>
<feature type="transmembrane region" description="Helical" evidence="5">
    <location>
        <begin position="258"/>
        <end position="276"/>
    </location>
</feature>
<organism evidence="7 8">
    <name type="scientific">Pedosphaera parvula (strain Ellin514)</name>
    <dbReference type="NCBI Taxonomy" id="320771"/>
    <lineage>
        <taxon>Bacteria</taxon>
        <taxon>Pseudomonadati</taxon>
        <taxon>Verrucomicrobiota</taxon>
        <taxon>Pedosphaerae</taxon>
        <taxon>Pedosphaerales</taxon>
        <taxon>Pedosphaeraceae</taxon>
        <taxon>Pedosphaera</taxon>
    </lineage>
</organism>
<evidence type="ECO:0000256" key="5">
    <source>
        <dbReference type="SAM" id="Phobius"/>
    </source>
</evidence>
<evidence type="ECO:0000313" key="8">
    <source>
        <dbReference type="Proteomes" id="UP000003688"/>
    </source>
</evidence>
<protein>
    <recommendedName>
        <fullName evidence="6">O-antigen ligase-related domain-containing protein</fullName>
    </recommendedName>
</protein>
<comment type="subcellular location">
    <subcellularLocation>
        <location evidence="1">Membrane</location>
        <topology evidence="1">Multi-pass membrane protein</topology>
    </subcellularLocation>
</comment>